<dbReference type="KEGG" id="egl:EGR_06823"/>
<dbReference type="GeneID" id="36342538"/>
<reference evidence="1 2" key="1">
    <citation type="journal article" date="2013" name="Nat. Genet.">
        <title>The genome of the hydatid tapeworm Echinococcus granulosus.</title>
        <authorList>
            <person name="Zheng H."/>
            <person name="Zhang W."/>
            <person name="Zhang L."/>
            <person name="Zhang Z."/>
            <person name="Li J."/>
            <person name="Lu G."/>
            <person name="Zhu Y."/>
            <person name="Wang Y."/>
            <person name="Huang Y."/>
            <person name="Liu J."/>
            <person name="Kang H."/>
            <person name="Chen J."/>
            <person name="Wang L."/>
            <person name="Chen A."/>
            <person name="Yu S."/>
            <person name="Gao Z."/>
            <person name="Jin L."/>
            <person name="Gu W."/>
            <person name="Wang Z."/>
            <person name="Zhao L."/>
            <person name="Shi B."/>
            <person name="Wen H."/>
            <person name="Lin R."/>
            <person name="Jones M.K."/>
            <person name="Brejova B."/>
            <person name="Vinar T."/>
            <person name="Zhao G."/>
            <person name="McManus D.P."/>
            <person name="Chen Z."/>
            <person name="Zhou Y."/>
            <person name="Wang S."/>
        </authorList>
    </citation>
    <scope>NUCLEOTIDE SEQUENCE [LARGE SCALE GENOMIC DNA]</scope>
</reference>
<evidence type="ECO:0000313" key="1">
    <source>
        <dbReference type="EMBL" id="EUB58296.1"/>
    </source>
</evidence>
<keyword evidence="2" id="KW-1185">Reference proteome</keyword>
<protein>
    <submittedName>
        <fullName evidence="1">Uncharacterized protein</fullName>
    </submittedName>
</protein>
<accession>W6UCA0</accession>
<proteinExistence type="predicted"/>
<name>W6UCA0_ECHGR</name>
<sequence length="86" mass="10273">MKFDQTLKNKLQSIDIYAVYIKVRPLCYFDPFYTSFSIFPIDEPQITNLLKETNQATEITQSSYLLRQQPIVIFKYFGEFVEKYLV</sequence>
<dbReference type="AlphaFoldDB" id="W6UCA0"/>
<comment type="caution">
    <text evidence="1">The sequence shown here is derived from an EMBL/GenBank/DDBJ whole genome shotgun (WGS) entry which is preliminary data.</text>
</comment>
<dbReference type="RefSeq" id="XP_024349492.1">
    <property type="nucleotide sequence ID" value="XM_024496072.1"/>
</dbReference>
<organism evidence="1 2">
    <name type="scientific">Echinococcus granulosus</name>
    <name type="common">Hydatid tapeworm</name>
    <dbReference type="NCBI Taxonomy" id="6210"/>
    <lineage>
        <taxon>Eukaryota</taxon>
        <taxon>Metazoa</taxon>
        <taxon>Spiralia</taxon>
        <taxon>Lophotrochozoa</taxon>
        <taxon>Platyhelminthes</taxon>
        <taxon>Cestoda</taxon>
        <taxon>Eucestoda</taxon>
        <taxon>Cyclophyllidea</taxon>
        <taxon>Taeniidae</taxon>
        <taxon>Echinococcus</taxon>
        <taxon>Echinococcus granulosus group</taxon>
    </lineage>
</organism>
<evidence type="ECO:0000313" key="2">
    <source>
        <dbReference type="Proteomes" id="UP000019149"/>
    </source>
</evidence>
<gene>
    <name evidence="1" type="ORF">EGR_06823</name>
</gene>
<dbReference type="EMBL" id="APAU02000064">
    <property type="protein sequence ID" value="EUB58296.1"/>
    <property type="molecule type" value="Genomic_DNA"/>
</dbReference>
<dbReference type="CTD" id="36342538"/>
<dbReference type="Proteomes" id="UP000019149">
    <property type="component" value="Unassembled WGS sequence"/>
</dbReference>